<evidence type="ECO:0000313" key="1">
    <source>
        <dbReference type="EMBL" id="SIR92339.1"/>
    </source>
</evidence>
<proteinExistence type="predicted"/>
<dbReference type="AlphaFoldDB" id="A0A1N7EWA4"/>
<keyword evidence="2" id="KW-1185">Reference proteome</keyword>
<dbReference type="Proteomes" id="UP000185936">
    <property type="component" value="Unassembled WGS sequence"/>
</dbReference>
<gene>
    <name evidence="1" type="ORF">SAMN05421752_105114</name>
</gene>
<reference evidence="2" key="1">
    <citation type="submission" date="2017-01" db="EMBL/GenBank/DDBJ databases">
        <authorList>
            <person name="Varghese N."/>
            <person name="Submissions S."/>
        </authorList>
    </citation>
    <scope>NUCLEOTIDE SEQUENCE [LARGE SCALE GENOMIC DNA]</scope>
    <source>
        <strain evidence="2">type strain: HArc-</strain>
    </source>
</reference>
<organism evidence="1 2">
    <name type="scientific">Natronorubrum thiooxidans</name>
    <dbReference type="NCBI Taxonomy" id="308853"/>
    <lineage>
        <taxon>Archaea</taxon>
        <taxon>Methanobacteriati</taxon>
        <taxon>Methanobacteriota</taxon>
        <taxon>Stenosarchaea group</taxon>
        <taxon>Halobacteria</taxon>
        <taxon>Halobacteriales</taxon>
        <taxon>Natrialbaceae</taxon>
        <taxon>Natronorubrum</taxon>
    </lineage>
</organism>
<sequence length="29" mass="3259">MKSARLSDAGHRSAETSFSFENMFDGTFM</sequence>
<name>A0A1N7EWA4_9EURY</name>
<protein>
    <submittedName>
        <fullName evidence="1">Uncharacterized protein</fullName>
    </submittedName>
</protein>
<dbReference type="EMBL" id="FTNR01000005">
    <property type="protein sequence ID" value="SIR92339.1"/>
    <property type="molecule type" value="Genomic_DNA"/>
</dbReference>
<accession>A0A1N7EWA4</accession>
<evidence type="ECO:0000313" key="2">
    <source>
        <dbReference type="Proteomes" id="UP000185936"/>
    </source>
</evidence>